<dbReference type="EMBL" id="NIOF01000002">
    <property type="protein sequence ID" value="OWQ92137.1"/>
    <property type="molecule type" value="Genomic_DNA"/>
</dbReference>
<dbReference type="Proteomes" id="UP000197468">
    <property type="component" value="Unassembled WGS sequence"/>
</dbReference>
<dbReference type="Gene3D" id="1.10.530.10">
    <property type="match status" value="1"/>
</dbReference>
<accession>A0A246JHM1</accession>
<dbReference type="CDD" id="cd13400">
    <property type="entry name" value="LT_IagB-like"/>
    <property type="match status" value="1"/>
</dbReference>
<evidence type="ECO:0000259" key="2">
    <source>
        <dbReference type="Pfam" id="PF01464"/>
    </source>
</evidence>
<dbReference type="AlphaFoldDB" id="A0A246JHM1"/>
<proteinExistence type="predicted"/>
<feature type="domain" description="Transglycosylase SLT" evidence="2">
    <location>
        <begin position="28"/>
        <end position="126"/>
    </location>
</feature>
<feature type="chain" id="PRO_5013123161" description="Transglycosylase SLT domain-containing protein" evidence="1">
    <location>
        <begin position="28"/>
        <end position="170"/>
    </location>
</feature>
<dbReference type="SUPFAM" id="SSF53955">
    <property type="entry name" value="Lysozyme-like"/>
    <property type="match status" value="1"/>
</dbReference>
<dbReference type="InterPro" id="IPR008258">
    <property type="entry name" value="Transglycosylase_SLT_dom_1"/>
</dbReference>
<sequence>MTRRARSVFRAGALGAMLLLATVTSRAMCFEAAGQRYGVSPLLLRAVARQESNLNPRASHRNADGSTDIGLMQINSSWVPTLARYGVHAHDLWDPCANAMVGAWILASNFRRMGDTAMALGAYNAQDPQKRLAYARQVLRHYARLKAEEEIALGAAAPSLNPTPTPARRR</sequence>
<dbReference type="OrthoDB" id="9808681at2"/>
<dbReference type="RefSeq" id="WP_088384072.1">
    <property type="nucleotide sequence ID" value="NZ_NIOF01000002.1"/>
</dbReference>
<feature type="signal peptide" evidence="1">
    <location>
        <begin position="1"/>
        <end position="27"/>
    </location>
</feature>
<keyword evidence="1" id="KW-0732">Signal</keyword>
<comment type="caution">
    <text evidence="3">The sequence shown here is derived from an EMBL/GenBank/DDBJ whole genome shotgun (WGS) entry which is preliminary data.</text>
</comment>
<evidence type="ECO:0000256" key="1">
    <source>
        <dbReference type="SAM" id="SignalP"/>
    </source>
</evidence>
<evidence type="ECO:0000313" key="4">
    <source>
        <dbReference type="Proteomes" id="UP000197468"/>
    </source>
</evidence>
<name>A0A246JHM1_9BURK</name>
<reference evidence="3 4" key="1">
    <citation type="journal article" date="2008" name="Int. J. Syst. Evol. Microbiol.">
        <title>Description of Roseateles aquatilis sp. nov. and Roseateles terrae sp. nov., in the class Betaproteobacteria, and emended description of the genus Roseateles.</title>
        <authorList>
            <person name="Gomila M."/>
            <person name="Bowien B."/>
            <person name="Falsen E."/>
            <person name="Moore E.R."/>
            <person name="Lalucat J."/>
        </authorList>
    </citation>
    <scope>NUCLEOTIDE SEQUENCE [LARGE SCALE GENOMIC DNA]</scope>
    <source>
        <strain evidence="3 4">CCUG 48205</strain>
    </source>
</reference>
<evidence type="ECO:0000313" key="3">
    <source>
        <dbReference type="EMBL" id="OWQ92137.1"/>
    </source>
</evidence>
<dbReference type="InterPro" id="IPR023346">
    <property type="entry name" value="Lysozyme-like_dom_sf"/>
</dbReference>
<gene>
    <name evidence="3" type="ORF">CDN99_07235</name>
</gene>
<keyword evidence="4" id="KW-1185">Reference proteome</keyword>
<organism evidence="3 4">
    <name type="scientific">Roseateles aquatilis</name>
    <dbReference type="NCBI Taxonomy" id="431061"/>
    <lineage>
        <taxon>Bacteria</taxon>
        <taxon>Pseudomonadati</taxon>
        <taxon>Pseudomonadota</taxon>
        <taxon>Betaproteobacteria</taxon>
        <taxon>Burkholderiales</taxon>
        <taxon>Sphaerotilaceae</taxon>
        <taxon>Roseateles</taxon>
    </lineage>
</organism>
<protein>
    <recommendedName>
        <fullName evidence="2">Transglycosylase SLT domain-containing protein</fullName>
    </recommendedName>
</protein>
<dbReference type="Pfam" id="PF01464">
    <property type="entry name" value="SLT"/>
    <property type="match status" value="1"/>
</dbReference>